<feature type="domain" description="NADPH-dependent FMN reductase-like" evidence="3">
    <location>
        <begin position="8"/>
        <end position="139"/>
    </location>
</feature>
<dbReference type="PANTHER" id="PTHR43278">
    <property type="entry name" value="NAD(P)H-DEPENDENT FMN-CONTAINING OXIDOREDUCTASE YWQN-RELATED"/>
    <property type="match status" value="1"/>
</dbReference>
<evidence type="ECO:0000256" key="1">
    <source>
        <dbReference type="ARBA" id="ARBA00022630"/>
    </source>
</evidence>
<dbReference type="GO" id="GO:0016491">
    <property type="term" value="F:oxidoreductase activity"/>
    <property type="evidence" value="ECO:0007669"/>
    <property type="project" value="UniProtKB-KW"/>
</dbReference>
<dbReference type="eggNOG" id="COG0655">
    <property type="taxonomic scope" value="Bacteria"/>
</dbReference>
<keyword evidence="1" id="KW-0285">Flavoprotein</keyword>
<dbReference type="STRING" id="575594.HMPREF0501_00706"/>
<dbReference type="InterPro" id="IPR029039">
    <property type="entry name" value="Flavoprotein-like_sf"/>
</dbReference>
<organism evidence="4 5">
    <name type="scientific">Limosilactobacillus coleohominis 101-4-CHN</name>
    <dbReference type="NCBI Taxonomy" id="575594"/>
    <lineage>
        <taxon>Bacteria</taxon>
        <taxon>Bacillati</taxon>
        <taxon>Bacillota</taxon>
        <taxon>Bacilli</taxon>
        <taxon>Lactobacillales</taxon>
        <taxon>Lactobacillaceae</taxon>
        <taxon>Limosilactobacillus</taxon>
    </lineage>
</organism>
<dbReference type="Gene3D" id="3.40.50.360">
    <property type="match status" value="1"/>
</dbReference>
<dbReference type="HOGENOM" id="CLU_050993_6_1_9"/>
<reference evidence="4 5" key="1">
    <citation type="submission" date="2009-06" db="EMBL/GenBank/DDBJ databases">
        <title>The Genome Sequence of Lactobacillus coleohominis strain 101-4-CHN.</title>
        <authorList>
            <consortium name="The Broad Institute Genome Sequencing Platform"/>
            <person name="Ward D."/>
            <person name="Young S.K."/>
            <person name="Zeng Q."/>
            <person name="Koehrsen M."/>
            <person name="Alvarado L."/>
            <person name="Berlin A."/>
            <person name="Borenstein D."/>
            <person name="Chen Z."/>
            <person name="Engels R."/>
            <person name="Freedman E."/>
            <person name="Gellesch M."/>
            <person name="Goldberg J."/>
            <person name="Griggs A."/>
            <person name="Gujja S."/>
            <person name="Heiman D."/>
            <person name="Hepburn T."/>
            <person name="Howarth C."/>
            <person name="Jen D."/>
            <person name="Larson L."/>
            <person name="Lewis B."/>
            <person name="Mehta T."/>
            <person name="Park D."/>
            <person name="Pearson M."/>
            <person name="Roberts A."/>
            <person name="Saif S."/>
            <person name="Shea T."/>
            <person name="Shenoy N."/>
            <person name="Sisk P."/>
            <person name="Stolte C."/>
            <person name="Sykes S."/>
            <person name="Walk T."/>
            <person name="White J."/>
            <person name="Yandava C."/>
            <person name="Liu Y."/>
            <person name="Xu Q."/>
            <person name="Lander E."/>
            <person name="Nusbaum C."/>
            <person name="Galagan J."/>
            <person name="Birren B."/>
        </authorList>
    </citation>
    <scope>NUCLEOTIDE SEQUENCE [LARGE SCALE GENOMIC DNA]</scope>
    <source>
        <strain evidence="4 5">101-4-CHN</strain>
    </source>
</reference>
<evidence type="ECO:0000313" key="5">
    <source>
        <dbReference type="Proteomes" id="UP000003987"/>
    </source>
</evidence>
<evidence type="ECO:0000259" key="3">
    <source>
        <dbReference type="Pfam" id="PF03358"/>
    </source>
</evidence>
<dbReference type="InterPro" id="IPR051796">
    <property type="entry name" value="ISF_SsuE-like"/>
</dbReference>
<dbReference type="Proteomes" id="UP000003987">
    <property type="component" value="Unassembled WGS sequence"/>
</dbReference>
<dbReference type="InterPro" id="IPR005025">
    <property type="entry name" value="FMN_Rdtase-like_dom"/>
</dbReference>
<dbReference type="AlphaFoldDB" id="C7XVG2"/>
<keyword evidence="2" id="KW-0288">FMN</keyword>
<sequence length="174" mass="19692">MKEGLTVRMLIINGSPLKDGAVRAITNRFSAGAQEAGHEVIQFNAGSDPLPMLHVDHEQNFQLTNQRLSELKEQMIKADTIVFTTPLYFFGMSAQMKTVIDYMQFWTKELRKEKTAVLIAVAETDNFDNIKSEFKEIFDDLGWRFGGQVLAGKVTGPDHLRFYPEVAYELGKSL</sequence>
<keyword evidence="4" id="KW-0560">Oxidoreductase</keyword>
<evidence type="ECO:0000256" key="2">
    <source>
        <dbReference type="ARBA" id="ARBA00022643"/>
    </source>
</evidence>
<dbReference type="PANTHER" id="PTHR43278:SF4">
    <property type="entry name" value="NAD(P)H-DEPENDENT FMN-CONTAINING OXIDOREDUCTASE YWQN-RELATED"/>
    <property type="match status" value="1"/>
</dbReference>
<dbReference type="Pfam" id="PF03358">
    <property type="entry name" value="FMN_red"/>
    <property type="match status" value="1"/>
</dbReference>
<proteinExistence type="predicted"/>
<dbReference type="EC" id="1.7.-.-" evidence="4"/>
<evidence type="ECO:0000313" key="4">
    <source>
        <dbReference type="EMBL" id="EEU30328.1"/>
    </source>
</evidence>
<dbReference type="EMBL" id="GG698803">
    <property type="protein sequence ID" value="EEU30328.1"/>
    <property type="molecule type" value="Genomic_DNA"/>
</dbReference>
<dbReference type="SUPFAM" id="SSF52218">
    <property type="entry name" value="Flavoproteins"/>
    <property type="match status" value="1"/>
</dbReference>
<protein>
    <submittedName>
        <fullName evidence="4">Flavin reductase</fullName>
        <ecNumber evidence="4">1.7.-.-</ecNumber>
    </submittedName>
</protein>
<gene>
    <name evidence="4" type="ORF">HMPREF0501_00706</name>
</gene>
<name>C7XVG2_9LACO</name>
<keyword evidence="5" id="KW-1185">Reference proteome</keyword>
<accession>C7XVG2</accession>